<dbReference type="Pfam" id="PF13673">
    <property type="entry name" value="Acetyltransf_10"/>
    <property type="match status" value="1"/>
</dbReference>
<dbReference type="EMBL" id="CABVGY010000018">
    <property type="protein sequence ID" value="VVM99803.1"/>
    <property type="molecule type" value="Genomic_DNA"/>
</dbReference>
<organism evidence="2 3">
    <name type="scientific">Pseudomonas fluorescens</name>
    <dbReference type="NCBI Taxonomy" id="294"/>
    <lineage>
        <taxon>Bacteria</taxon>
        <taxon>Pseudomonadati</taxon>
        <taxon>Pseudomonadota</taxon>
        <taxon>Gammaproteobacteria</taxon>
        <taxon>Pseudomonadales</taxon>
        <taxon>Pseudomonadaceae</taxon>
        <taxon>Pseudomonas</taxon>
    </lineage>
</organism>
<evidence type="ECO:0000313" key="2">
    <source>
        <dbReference type="EMBL" id="VVM99803.1"/>
    </source>
</evidence>
<dbReference type="Proteomes" id="UP000326729">
    <property type="component" value="Unassembled WGS sequence"/>
</dbReference>
<proteinExistence type="predicted"/>
<dbReference type="InterPro" id="IPR016181">
    <property type="entry name" value="Acyl_CoA_acyltransferase"/>
</dbReference>
<dbReference type="CDD" id="cd04301">
    <property type="entry name" value="NAT_SF"/>
    <property type="match status" value="1"/>
</dbReference>
<feature type="domain" description="N-acetyltransferase" evidence="1">
    <location>
        <begin position="5"/>
        <end position="142"/>
    </location>
</feature>
<protein>
    <recommendedName>
        <fullName evidence="1">N-acetyltransferase domain-containing protein</fullName>
    </recommendedName>
</protein>
<gene>
    <name evidence="2" type="ORF">PS659_03296</name>
</gene>
<dbReference type="InterPro" id="IPR000182">
    <property type="entry name" value="GNAT_dom"/>
</dbReference>
<dbReference type="AlphaFoldDB" id="A0A5E6U932"/>
<dbReference type="OrthoDB" id="6880033at2"/>
<dbReference type="Gene3D" id="3.40.630.30">
    <property type="match status" value="1"/>
</dbReference>
<dbReference type="RefSeq" id="WP_150717041.1">
    <property type="nucleotide sequence ID" value="NZ_CABVGY010000018.1"/>
</dbReference>
<sequence length="252" mass="28461">MTVIGHIRAAVKTDLPFIHDWLVLEARDGQGFIHNWHLIEKALDEGEMTVFTDAGGSVGFLTYGISPSSILQVRSDLQGQGIGRALVEDAIRREEAMNNAVLVVQCEPKSSVEFWASMGFEVHRNTGYSDHQDNAYMQRLSKIRHESVKGDDLEMISIRVYPNSVLYNDSGKGKPDRVYYTMARFNTDNRTLELARRVSVANEPMLQDPVVEIYWYGQVFIGKAKHSEAATIGLRATPNHYGWYLDVIKLPD</sequence>
<dbReference type="GO" id="GO:0016747">
    <property type="term" value="F:acyltransferase activity, transferring groups other than amino-acyl groups"/>
    <property type="evidence" value="ECO:0007669"/>
    <property type="project" value="InterPro"/>
</dbReference>
<reference evidence="2 3" key="1">
    <citation type="submission" date="2019-09" db="EMBL/GenBank/DDBJ databases">
        <authorList>
            <person name="Chandra G."/>
            <person name="Truman W A."/>
        </authorList>
    </citation>
    <scope>NUCLEOTIDE SEQUENCE [LARGE SCALE GENOMIC DNA]</scope>
    <source>
        <strain evidence="2">PS659</strain>
    </source>
</reference>
<name>A0A5E6U932_PSEFL</name>
<evidence type="ECO:0000313" key="3">
    <source>
        <dbReference type="Proteomes" id="UP000326729"/>
    </source>
</evidence>
<dbReference type="SUPFAM" id="SSF55729">
    <property type="entry name" value="Acyl-CoA N-acyltransferases (Nat)"/>
    <property type="match status" value="1"/>
</dbReference>
<evidence type="ECO:0000259" key="1">
    <source>
        <dbReference type="PROSITE" id="PS51186"/>
    </source>
</evidence>
<dbReference type="PROSITE" id="PS51186">
    <property type="entry name" value="GNAT"/>
    <property type="match status" value="1"/>
</dbReference>
<accession>A0A5E6U932</accession>